<feature type="region of interest" description="Disordered" evidence="1">
    <location>
        <begin position="53"/>
        <end position="73"/>
    </location>
</feature>
<evidence type="ECO:0000256" key="1">
    <source>
        <dbReference type="SAM" id="MobiDB-lite"/>
    </source>
</evidence>
<dbReference type="AlphaFoldDB" id="W5WCG2"/>
<accession>W5WCG2</accession>
<evidence type="ECO:0000313" key="2">
    <source>
        <dbReference type="EMBL" id="AHH98211.1"/>
    </source>
</evidence>
<keyword evidence="3" id="KW-1185">Reference proteome</keyword>
<reference evidence="2 3" key="1">
    <citation type="journal article" date="2014" name="BMC Genomics">
        <title>Complete genome sequence of producer of the glycopeptide antibiotic Aculeximycin Kutzneria albida DSM 43870T, a representative of minor genus of Pseudonocardiaceae.</title>
        <authorList>
            <person name="Rebets Y."/>
            <person name="Tokovenko B."/>
            <person name="Lushchyk I."/>
            <person name="Ruckert C."/>
            <person name="Zaburannyi N."/>
            <person name="Bechthold A."/>
            <person name="Kalinowski J."/>
            <person name="Luzhetskyy A."/>
        </authorList>
    </citation>
    <scope>NUCLEOTIDE SEQUENCE [LARGE SCALE GENOMIC DNA]</scope>
    <source>
        <strain evidence="2">DSM 43870</strain>
    </source>
</reference>
<organism evidence="2 3">
    <name type="scientific">Kutzneria albida DSM 43870</name>
    <dbReference type="NCBI Taxonomy" id="1449976"/>
    <lineage>
        <taxon>Bacteria</taxon>
        <taxon>Bacillati</taxon>
        <taxon>Actinomycetota</taxon>
        <taxon>Actinomycetes</taxon>
        <taxon>Pseudonocardiales</taxon>
        <taxon>Pseudonocardiaceae</taxon>
        <taxon>Kutzneria</taxon>
    </lineage>
</organism>
<proteinExistence type="predicted"/>
<dbReference type="STRING" id="1449976.KALB_4849"/>
<dbReference type="EMBL" id="CP007155">
    <property type="protein sequence ID" value="AHH98211.1"/>
    <property type="molecule type" value="Genomic_DNA"/>
</dbReference>
<gene>
    <name evidence="2" type="ORF">KALB_4849</name>
</gene>
<name>W5WCG2_9PSEU</name>
<evidence type="ECO:0000313" key="3">
    <source>
        <dbReference type="Proteomes" id="UP000019225"/>
    </source>
</evidence>
<dbReference type="HOGENOM" id="CLU_2699915_0_0_11"/>
<protein>
    <submittedName>
        <fullName evidence="2">Uncharacterized protein</fullName>
    </submittedName>
</protein>
<sequence length="73" mass="7872">MNPIATRFEVCPRCQQGVTVNVYSSPPKTILRPVTATGRVPVETVVRLRTEPINHDCLDPGPGDGEPVMESAA</sequence>
<dbReference type="Proteomes" id="UP000019225">
    <property type="component" value="Chromosome"/>
</dbReference>
<dbReference type="KEGG" id="kal:KALB_4849"/>